<gene>
    <name evidence="2" type="primary">BBOV_II000450</name>
</gene>
<accession>S6CAN8</accession>
<name>S6CAN8_BABBO</name>
<sequence length="337" mass="38344">MSATASYADDHTQTCFENDSYFNFTGETLEGSPSAIQDSITPVHTQSPSRDSERNIRPSDDKHGELNPEELDELIIRRKSALLNAIGRFKAKYPNQMTLPDYMMHAYVILYTKNENTLLTYEIITSHTKIDPSILSNIMRSQTLSRLEQEEFDLDAAGIFNADFENDEQLAILDKQFTWLCQCCCQVVDEAEDVMVTQHMEQKNGNNVESNAGNVKSGEKSKSKEDEGQAKSTSFNFAKLVPVENLPNDVMYEALRQHGNRLIQRSLYSAPRRLYASPGWSSNKDAAARLSSSAPEMRGFVDEIQRYSVDANQQEEYYGEERRLSVRQSALLRKKYL</sequence>
<feature type="region of interest" description="Disordered" evidence="1">
    <location>
        <begin position="33"/>
        <end position="68"/>
    </location>
</feature>
<reference evidence="2" key="1">
    <citation type="journal article" date="2014" name="BMC Genomics">
        <title>The Babesia bovis gene and promoter model: an update from full-length EST analysis.</title>
        <authorList>
            <person name="Yamagishi J."/>
            <person name="Wakaguri H."/>
            <person name="Yokoyama N."/>
            <person name="Yamashita R."/>
            <person name="Suzuki Y."/>
            <person name="Xuan X."/>
            <person name="Igarashi I."/>
        </authorList>
    </citation>
    <scope>NUCLEOTIDE SEQUENCE</scope>
    <source>
        <strain evidence="2">Texas</strain>
    </source>
</reference>
<feature type="compositionally biased region" description="Basic and acidic residues" evidence="1">
    <location>
        <begin position="217"/>
        <end position="229"/>
    </location>
</feature>
<dbReference type="VEuPathDB" id="PiroplasmaDB:BBOV_II000450"/>
<feature type="compositionally biased region" description="Polar residues" evidence="1">
    <location>
        <begin position="203"/>
        <end position="214"/>
    </location>
</feature>
<feature type="compositionally biased region" description="Polar residues" evidence="1">
    <location>
        <begin position="34"/>
        <end position="49"/>
    </location>
</feature>
<feature type="compositionally biased region" description="Basic and acidic residues" evidence="1">
    <location>
        <begin position="50"/>
        <end position="66"/>
    </location>
</feature>
<evidence type="ECO:0000256" key="1">
    <source>
        <dbReference type="SAM" id="MobiDB-lite"/>
    </source>
</evidence>
<evidence type="ECO:0000313" key="2">
    <source>
        <dbReference type="EMBL" id="BAN65980.1"/>
    </source>
</evidence>
<protein>
    <submittedName>
        <fullName evidence="2">Uncharacterized protein</fullName>
    </submittedName>
</protein>
<organism evidence="2">
    <name type="scientific">Babesia bovis</name>
    <dbReference type="NCBI Taxonomy" id="5865"/>
    <lineage>
        <taxon>Eukaryota</taxon>
        <taxon>Sar</taxon>
        <taxon>Alveolata</taxon>
        <taxon>Apicomplexa</taxon>
        <taxon>Aconoidasida</taxon>
        <taxon>Piroplasmida</taxon>
        <taxon>Babesiidae</taxon>
        <taxon>Babesia</taxon>
    </lineage>
</organism>
<feature type="region of interest" description="Disordered" evidence="1">
    <location>
        <begin position="200"/>
        <end position="231"/>
    </location>
</feature>
<dbReference type="AlphaFoldDB" id="S6CAN8"/>
<dbReference type="EMBL" id="AK442186">
    <property type="protein sequence ID" value="BAN65980.1"/>
    <property type="molecule type" value="mRNA"/>
</dbReference>
<proteinExistence type="evidence at transcript level"/>